<feature type="domain" description="Dipeptidylpeptidase IV N-terminal" evidence="18">
    <location>
        <begin position="102"/>
        <end position="469"/>
    </location>
</feature>
<evidence type="ECO:0000256" key="13">
    <source>
        <dbReference type="ARBA" id="ARBA00030567"/>
    </source>
</evidence>
<dbReference type="PROSITE" id="PS00708">
    <property type="entry name" value="PRO_ENDOPEP_SER"/>
    <property type="match status" value="1"/>
</dbReference>
<evidence type="ECO:0000256" key="6">
    <source>
        <dbReference type="ARBA" id="ARBA00022525"/>
    </source>
</evidence>
<dbReference type="PANTHER" id="PTHR11731">
    <property type="entry name" value="PROTEASE FAMILY S9B,C DIPEPTIDYL-PEPTIDASE IV-RELATED"/>
    <property type="match status" value="1"/>
</dbReference>
<evidence type="ECO:0000313" key="19">
    <source>
        <dbReference type="EMBL" id="KAF2866383.1"/>
    </source>
</evidence>
<keyword evidence="8 16" id="KW-0732">Signal</keyword>
<dbReference type="EMBL" id="JAADJZ010000028">
    <property type="protein sequence ID" value="KAF2866383.1"/>
    <property type="molecule type" value="Genomic_DNA"/>
</dbReference>
<evidence type="ECO:0000256" key="8">
    <source>
        <dbReference type="ARBA" id="ARBA00022729"/>
    </source>
</evidence>
<evidence type="ECO:0000256" key="11">
    <source>
        <dbReference type="ARBA" id="ARBA00023026"/>
    </source>
</evidence>
<dbReference type="SUPFAM" id="SSF82171">
    <property type="entry name" value="DPP6 N-terminal domain-like"/>
    <property type="match status" value="1"/>
</dbReference>
<dbReference type="SUPFAM" id="SSF53474">
    <property type="entry name" value="alpha/beta-Hydrolases"/>
    <property type="match status" value="1"/>
</dbReference>
<accession>A0A7C8M5K8</accession>
<feature type="region of interest" description="Disordered" evidence="15">
    <location>
        <begin position="759"/>
        <end position="783"/>
    </location>
</feature>
<name>A0A7C8M5K8_9PLEO</name>
<dbReference type="GO" id="GO:0006508">
    <property type="term" value="P:proteolysis"/>
    <property type="evidence" value="ECO:0007669"/>
    <property type="project" value="UniProtKB-KW"/>
</dbReference>
<keyword evidence="6" id="KW-0964">Secreted</keyword>
<dbReference type="InterPro" id="IPR002469">
    <property type="entry name" value="Peptidase_S9B_N"/>
</dbReference>
<keyword evidence="7" id="KW-0645">Protease</keyword>
<comment type="function">
    <text evidence="14">Extracellular dipeptidyl-peptidase which removes N-terminal dipeptides sequentially from polypeptides having unsubstituted N-termini provided that the penultimate residue is proline. Contributes to pathogenicity.</text>
</comment>
<dbReference type="FunFam" id="3.40.50.1820:FF:000003">
    <property type="entry name" value="Dipeptidyl peptidase 4"/>
    <property type="match status" value="1"/>
</dbReference>
<dbReference type="Pfam" id="PF00930">
    <property type="entry name" value="DPPIV_N"/>
    <property type="match status" value="1"/>
</dbReference>
<comment type="catalytic activity">
    <reaction evidence="1">
        <text>Release of an N-terminal dipeptide, Xaa-Yaa-|-Zaa-, from a polypeptide, preferentially when Yaa is Pro, provided Zaa is neither Pro nor hydroxyproline.</text>
        <dbReference type="EC" id="3.4.14.5"/>
    </reaction>
</comment>
<sequence>MLSLAVLAVVPLIQAAIEPPRFPHQPLGNGTKLLTYNITTDAPGALSPSSRALSWVGTGVDGDYIYTGSDGSFLFENIATGQSTTFLSADKVPADYFDYFISPDASRVLWAVNYTKQYRHSYFADYLVQDVASGEVQPLITNSTGEIQYAEWSPVSSAQIAFVKGNNLFIWNEGEVTQVTDNGGPDWFNAVPDWVYEEEIFGDRYALWYSPDGKYIAYLTFNESGVGTFRIPYYMDNQEQAPPYPRELELRYPKVGTTNPTVGFNLLDVDALTTQNLPIEAWPADDLVVGEVAWVTDEHSKVIYRAYNRVQDNEKLVLVDVLAGSSKVVRERDGSDGWLENYLAISYVGPIDGSNATYANSSTDYYLDLSDQSGWNHLYLFPVSGGESIALTSGEWEVASILKIDGKRGLVYYTSTEHHSTERHVYSVSYKTGKKTALVDDTIPAYYTASFSSGGSYYVLRYAGPDVPYQELYSVNSTTPIRTITDNKALYTTLQGYKLPNVTYQELQHPSGVTLNAMLRLPANFDPSKKYPALLIPYGGPNAQEVHKQFSALNWKAYVASDPELEYITFTVDNRGTGFKGRAFRSLVTSNLGELEAEDQIWAAKELAKYPFVDSEHIGIFGWSYGGYLSSKVVEVGDPIISFALITAPVSDWAYYDSIYTERYMKTPTLNPDGYAKSRVHDASGFKRIAGGVVIQHGTGDDNVHFQNGAALVDLLMGAQVTPEKMQNTWFTDSDHNIRYHNGGKFLYRQLTKKIWEEKRRKGDSKGGHQWSKKRGVGRAVEA</sequence>
<keyword evidence="5" id="KW-0031">Aminopeptidase</keyword>
<dbReference type="Pfam" id="PF00326">
    <property type="entry name" value="Peptidase_S9"/>
    <property type="match status" value="1"/>
</dbReference>
<dbReference type="GO" id="GO:0008239">
    <property type="term" value="F:dipeptidyl-peptidase activity"/>
    <property type="evidence" value="ECO:0007669"/>
    <property type="project" value="UniProtKB-EC"/>
</dbReference>
<dbReference type="Gene3D" id="2.140.10.30">
    <property type="entry name" value="Dipeptidylpeptidase IV, N-terminal domain"/>
    <property type="match status" value="1"/>
</dbReference>
<evidence type="ECO:0000256" key="14">
    <source>
        <dbReference type="ARBA" id="ARBA00037607"/>
    </source>
</evidence>
<evidence type="ECO:0000256" key="2">
    <source>
        <dbReference type="ARBA" id="ARBA00004613"/>
    </source>
</evidence>
<comment type="caution">
    <text evidence="19">The sequence shown here is derived from an EMBL/GenBank/DDBJ whole genome shotgun (WGS) entry which is preliminary data.</text>
</comment>
<evidence type="ECO:0000259" key="18">
    <source>
        <dbReference type="Pfam" id="PF00930"/>
    </source>
</evidence>
<dbReference type="GO" id="GO:0005576">
    <property type="term" value="C:extracellular region"/>
    <property type="evidence" value="ECO:0007669"/>
    <property type="project" value="UniProtKB-SubCell"/>
</dbReference>
<dbReference type="InterPro" id="IPR002471">
    <property type="entry name" value="Pept_S9_AS"/>
</dbReference>
<dbReference type="InterPro" id="IPR001375">
    <property type="entry name" value="Peptidase_S9_cat"/>
</dbReference>
<evidence type="ECO:0000256" key="5">
    <source>
        <dbReference type="ARBA" id="ARBA00022438"/>
    </source>
</evidence>
<keyword evidence="11" id="KW-0843">Virulence</keyword>
<dbReference type="EC" id="3.4.14.5" evidence="4"/>
<dbReference type="Proteomes" id="UP000481861">
    <property type="component" value="Unassembled WGS sequence"/>
</dbReference>
<dbReference type="GO" id="GO:0004252">
    <property type="term" value="F:serine-type endopeptidase activity"/>
    <property type="evidence" value="ECO:0007669"/>
    <property type="project" value="InterPro"/>
</dbReference>
<dbReference type="OrthoDB" id="16520at2759"/>
<evidence type="ECO:0000256" key="9">
    <source>
        <dbReference type="ARBA" id="ARBA00022801"/>
    </source>
</evidence>
<dbReference type="InterPro" id="IPR029058">
    <property type="entry name" value="AB_hydrolase_fold"/>
</dbReference>
<organism evidence="19 20">
    <name type="scientific">Massariosphaeria phaeospora</name>
    <dbReference type="NCBI Taxonomy" id="100035"/>
    <lineage>
        <taxon>Eukaryota</taxon>
        <taxon>Fungi</taxon>
        <taxon>Dikarya</taxon>
        <taxon>Ascomycota</taxon>
        <taxon>Pezizomycotina</taxon>
        <taxon>Dothideomycetes</taxon>
        <taxon>Pleosporomycetidae</taxon>
        <taxon>Pleosporales</taxon>
        <taxon>Pleosporales incertae sedis</taxon>
        <taxon>Massariosphaeria</taxon>
    </lineage>
</organism>
<evidence type="ECO:0000256" key="3">
    <source>
        <dbReference type="ARBA" id="ARBA00006150"/>
    </source>
</evidence>
<evidence type="ECO:0000259" key="17">
    <source>
        <dbReference type="Pfam" id="PF00326"/>
    </source>
</evidence>
<gene>
    <name evidence="19" type="ORF">BDV95DRAFT_631838</name>
</gene>
<evidence type="ECO:0000256" key="15">
    <source>
        <dbReference type="SAM" id="MobiDB-lite"/>
    </source>
</evidence>
<dbReference type="GO" id="GO:0005886">
    <property type="term" value="C:plasma membrane"/>
    <property type="evidence" value="ECO:0007669"/>
    <property type="project" value="TreeGrafter"/>
</dbReference>
<dbReference type="InterPro" id="IPR050278">
    <property type="entry name" value="Serine_Prot_S9B/DPPIV"/>
</dbReference>
<evidence type="ECO:0000256" key="4">
    <source>
        <dbReference type="ARBA" id="ARBA00012062"/>
    </source>
</evidence>
<keyword evidence="10" id="KW-0720">Serine protease</keyword>
<evidence type="ECO:0000256" key="1">
    <source>
        <dbReference type="ARBA" id="ARBA00001257"/>
    </source>
</evidence>
<evidence type="ECO:0000256" key="12">
    <source>
        <dbReference type="ARBA" id="ARBA00023180"/>
    </source>
</evidence>
<keyword evidence="9" id="KW-0378">Hydrolase</keyword>
<dbReference type="GO" id="GO:0004177">
    <property type="term" value="F:aminopeptidase activity"/>
    <property type="evidence" value="ECO:0007669"/>
    <property type="project" value="UniProtKB-KW"/>
</dbReference>
<evidence type="ECO:0000313" key="20">
    <source>
        <dbReference type="Proteomes" id="UP000481861"/>
    </source>
</evidence>
<dbReference type="AlphaFoldDB" id="A0A7C8M5K8"/>
<dbReference type="Gene3D" id="3.40.50.1820">
    <property type="entry name" value="alpha/beta hydrolase"/>
    <property type="match status" value="1"/>
</dbReference>
<protein>
    <recommendedName>
        <fullName evidence="4">dipeptidyl-peptidase IV</fullName>
        <ecNumber evidence="4">3.4.14.5</ecNumber>
    </recommendedName>
    <alternativeName>
        <fullName evidence="13">Dipeptidyl peptidase IV</fullName>
    </alternativeName>
</protein>
<evidence type="ECO:0000256" key="7">
    <source>
        <dbReference type="ARBA" id="ARBA00022670"/>
    </source>
</evidence>
<keyword evidence="20" id="KW-1185">Reference proteome</keyword>
<comment type="subcellular location">
    <subcellularLocation>
        <location evidence="2">Secreted</location>
    </subcellularLocation>
</comment>
<keyword evidence="12" id="KW-0325">Glycoprotein</keyword>
<dbReference type="PANTHER" id="PTHR11731:SF162">
    <property type="entry name" value="DIPEPTIDYL PEPTIDASE 4-RELATED"/>
    <property type="match status" value="1"/>
</dbReference>
<feature type="signal peptide" evidence="16">
    <location>
        <begin position="1"/>
        <end position="15"/>
    </location>
</feature>
<evidence type="ECO:0000256" key="10">
    <source>
        <dbReference type="ARBA" id="ARBA00022825"/>
    </source>
</evidence>
<reference evidence="19 20" key="1">
    <citation type="submission" date="2020-01" db="EMBL/GenBank/DDBJ databases">
        <authorList>
            <consortium name="DOE Joint Genome Institute"/>
            <person name="Haridas S."/>
            <person name="Albert R."/>
            <person name="Binder M."/>
            <person name="Bloem J."/>
            <person name="Labutti K."/>
            <person name="Salamov A."/>
            <person name="Andreopoulos B."/>
            <person name="Baker S.E."/>
            <person name="Barry K."/>
            <person name="Bills G."/>
            <person name="Bluhm B.H."/>
            <person name="Cannon C."/>
            <person name="Castanera R."/>
            <person name="Culley D.E."/>
            <person name="Daum C."/>
            <person name="Ezra D."/>
            <person name="Gonzalez J.B."/>
            <person name="Henrissat B."/>
            <person name="Kuo A."/>
            <person name="Liang C."/>
            <person name="Lipzen A."/>
            <person name="Lutzoni F."/>
            <person name="Magnuson J."/>
            <person name="Mondo S."/>
            <person name="Nolan M."/>
            <person name="Ohm R."/>
            <person name="Pangilinan J."/>
            <person name="Park H.-J.H."/>
            <person name="Ramirez L."/>
            <person name="Alfaro M."/>
            <person name="Sun H."/>
            <person name="Tritt A."/>
            <person name="Yoshinaga Y."/>
            <person name="Zwiers L.-H.L."/>
            <person name="Turgeon B.G."/>
            <person name="Goodwin S.B."/>
            <person name="Spatafora J.W."/>
            <person name="Crous P.W."/>
            <person name="Grigoriev I.V."/>
        </authorList>
    </citation>
    <scope>NUCLEOTIDE SEQUENCE [LARGE SCALE GENOMIC DNA]</scope>
    <source>
        <strain evidence="19 20">CBS 611.86</strain>
    </source>
</reference>
<feature type="domain" description="Peptidase S9 prolyl oligopeptidase catalytic" evidence="17">
    <location>
        <begin position="555"/>
        <end position="750"/>
    </location>
</feature>
<feature type="chain" id="PRO_5028913132" description="dipeptidyl-peptidase IV" evidence="16">
    <location>
        <begin position="16"/>
        <end position="783"/>
    </location>
</feature>
<evidence type="ECO:0000256" key="16">
    <source>
        <dbReference type="SAM" id="SignalP"/>
    </source>
</evidence>
<proteinExistence type="inferred from homology"/>
<comment type="similarity">
    <text evidence="3">Belongs to the peptidase S9B family.</text>
</comment>